<gene>
    <name evidence="2" type="ORF">MRAB57_4730</name>
</gene>
<dbReference type="InterPro" id="IPR036513">
    <property type="entry name" value="STAS_dom_sf"/>
</dbReference>
<evidence type="ECO:0000313" key="3">
    <source>
        <dbReference type="Proteomes" id="UP000240988"/>
    </source>
</evidence>
<dbReference type="AlphaFoldDB" id="A0A2U3NZE2"/>
<dbReference type="SUPFAM" id="SSF52091">
    <property type="entry name" value="SpoIIaa-like"/>
    <property type="match status" value="1"/>
</dbReference>
<dbReference type="CDD" id="cd07043">
    <property type="entry name" value="STAS_anti-anti-sigma_factors"/>
    <property type="match status" value="1"/>
</dbReference>
<evidence type="ECO:0000259" key="1">
    <source>
        <dbReference type="PROSITE" id="PS50801"/>
    </source>
</evidence>
<feature type="domain" description="STAS" evidence="1">
    <location>
        <begin position="7"/>
        <end position="70"/>
    </location>
</feature>
<evidence type="ECO:0000313" key="2">
    <source>
        <dbReference type="EMBL" id="SPM36889.1"/>
    </source>
</evidence>
<keyword evidence="3" id="KW-1185">Reference proteome</keyword>
<proteinExistence type="predicted"/>
<dbReference type="EMBL" id="FUFA01000005">
    <property type="protein sequence ID" value="SPM36889.1"/>
    <property type="molecule type" value="Genomic_DNA"/>
</dbReference>
<protein>
    <submittedName>
        <fullName evidence="2">Anti-anti-sigma regulatory factor (Antagonist of anti-sigma factor)</fullName>
    </submittedName>
</protein>
<dbReference type="Pfam" id="PF13466">
    <property type="entry name" value="STAS_2"/>
    <property type="match status" value="1"/>
</dbReference>
<sequence>MMSTSLTLDTVRRTDGKLVLIAAGEIDLSNIEAFDQALSTATTEAVTNKQTLTVDLSGVEYLDSAAINALYTRADHIDLIAHPILMPIFAISGLSELVAVERAPSSD</sequence>
<accession>A0A2U3NZE2</accession>
<dbReference type="InterPro" id="IPR002645">
    <property type="entry name" value="STAS_dom"/>
</dbReference>
<reference evidence="2 3" key="1">
    <citation type="submission" date="2017-01" db="EMBL/GenBank/DDBJ databases">
        <authorList>
            <consortium name="Urmite Genomes"/>
        </authorList>
    </citation>
    <scope>NUCLEOTIDE SEQUENCE [LARGE SCALE GENOMIC DNA]</scope>
    <source>
        <strain evidence="2 3">AB57</strain>
    </source>
</reference>
<name>A0A2U3NZE2_9MYCO</name>
<organism evidence="2 3">
    <name type="scientific">Mycobacterium rhizamassiliense</name>
    <dbReference type="NCBI Taxonomy" id="1841860"/>
    <lineage>
        <taxon>Bacteria</taxon>
        <taxon>Bacillati</taxon>
        <taxon>Actinomycetota</taxon>
        <taxon>Actinomycetes</taxon>
        <taxon>Mycobacteriales</taxon>
        <taxon>Mycobacteriaceae</taxon>
        <taxon>Mycobacterium</taxon>
    </lineage>
</organism>
<dbReference type="InterPro" id="IPR058548">
    <property type="entry name" value="MlaB-like_STAS"/>
</dbReference>
<dbReference type="STRING" id="1841860.GCA_900157375_04733"/>
<dbReference type="Gene3D" id="3.30.750.24">
    <property type="entry name" value="STAS domain"/>
    <property type="match status" value="1"/>
</dbReference>
<dbReference type="Proteomes" id="UP000240988">
    <property type="component" value="Unassembled WGS sequence"/>
</dbReference>
<dbReference type="PROSITE" id="PS50801">
    <property type="entry name" value="STAS"/>
    <property type="match status" value="1"/>
</dbReference>